<dbReference type="InterPro" id="IPR029016">
    <property type="entry name" value="GAF-like_dom_sf"/>
</dbReference>
<sequence>MKLQQTPWFDRKDAGSTEWQFTLRLLESALRANHEDELLQNQLPDVASELQAQWVGLVRKTPQWELSAQFGHINLTELPFNELDNALDGGVAMFIAPPDGDEFWPLIGVPFTQPDLSGELLLFSGRDLQPEQVGSALMLGWGLGSAIAAVRRYQTSQRRSERLEAILKIASQLSHERETVPLLELIANEATRLLEADRASIFIWDQDHRQVIACPALGVEGGTLRLSDSAGIVGEVIQTGTSIQVDDAYRDARFDKKVDVKSGYKTENLLCVPLLNGDGERIGAFEVINKLAGAFTEEDEESLTQLGIQAATALQSTQDREQLVRTQKQLTEQVTEGVRIVGESPAITVLKDTIQRLAATELPVLILGESGTGKEVVSQSLHYHGPRRDHPFVAVNCAALAETLLESELFGHEKGAFTDAHEARQGKFELAEGGTLFLDEIGDMTLGGQAKLLRVLEQKVITRVGGSQTIPINVRVVAATNANLSEAVRTKKFREDLYYRLGVVTLDLPPLRDRPEDVLLLAEYFLSQFSVQAGRKRLKISADARRRLQAHSWPGNIRELRNLMERVAFLAPGEKVEVSDLAFILSPDRSSMGQEEDPSDGTLADATKHFQQRFIRGAVKRVQGNMSEAARMLGLHRSNLYRKMRQLEMGEAEDAED</sequence>
<dbReference type="Gene3D" id="1.10.10.60">
    <property type="entry name" value="Homeodomain-like"/>
    <property type="match status" value="1"/>
</dbReference>
<dbReference type="InterPro" id="IPR003593">
    <property type="entry name" value="AAA+_ATPase"/>
</dbReference>
<comment type="caution">
    <text evidence="7">The sequence shown here is derived from an EMBL/GenBank/DDBJ whole genome shotgun (WGS) entry which is preliminary data.</text>
</comment>
<organism evidence="7 8">
    <name type="scientific">Symmachiella macrocystis</name>
    <dbReference type="NCBI Taxonomy" id="2527985"/>
    <lineage>
        <taxon>Bacteria</taxon>
        <taxon>Pseudomonadati</taxon>
        <taxon>Planctomycetota</taxon>
        <taxon>Planctomycetia</taxon>
        <taxon>Planctomycetales</taxon>
        <taxon>Planctomycetaceae</taxon>
        <taxon>Symmachiella</taxon>
    </lineage>
</organism>
<evidence type="ECO:0000256" key="3">
    <source>
        <dbReference type="ARBA" id="ARBA00023015"/>
    </source>
</evidence>
<keyword evidence="1" id="KW-0547">Nucleotide-binding</keyword>
<evidence type="ECO:0000259" key="6">
    <source>
        <dbReference type="PROSITE" id="PS50045"/>
    </source>
</evidence>
<dbReference type="InterPro" id="IPR003018">
    <property type="entry name" value="GAF"/>
</dbReference>
<dbReference type="Gene3D" id="3.30.450.40">
    <property type="match status" value="1"/>
</dbReference>
<dbReference type="EMBL" id="SJPP01000003">
    <property type="protein sequence ID" value="TWU07043.1"/>
    <property type="molecule type" value="Genomic_DNA"/>
</dbReference>
<dbReference type="CDD" id="cd00009">
    <property type="entry name" value="AAA"/>
    <property type="match status" value="1"/>
</dbReference>
<evidence type="ECO:0000313" key="7">
    <source>
        <dbReference type="EMBL" id="TWU07043.1"/>
    </source>
</evidence>
<evidence type="ECO:0000256" key="1">
    <source>
        <dbReference type="ARBA" id="ARBA00022741"/>
    </source>
</evidence>
<dbReference type="Proteomes" id="UP000320735">
    <property type="component" value="Unassembled WGS sequence"/>
</dbReference>
<dbReference type="Pfam" id="PF25601">
    <property type="entry name" value="AAA_lid_14"/>
    <property type="match status" value="1"/>
</dbReference>
<dbReference type="PROSITE" id="PS00676">
    <property type="entry name" value="SIGMA54_INTERACT_2"/>
    <property type="match status" value="1"/>
</dbReference>
<dbReference type="FunFam" id="3.40.50.300:FF:000006">
    <property type="entry name" value="DNA-binding transcriptional regulator NtrC"/>
    <property type="match status" value="1"/>
</dbReference>
<dbReference type="PROSITE" id="PS00688">
    <property type="entry name" value="SIGMA54_INTERACT_3"/>
    <property type="match status" value="1"/>
</dbReference>
<dbReference type="InterPro" id="IPR025944">
    <property type="entry name" value="Sigma_54_int_dom_CS"/>
</dbReference>
<dbReference type="InterPro" id="IPR002197">
    <property type="entry name" value="HTH_Fis"/>
</dbReference>
<dbReference type="GO" id="GO:0006355">
    <property type="term" value="P:regulation of DNA-templated transcription"/>
    <property type="evidence" value="ECO:0007669"/>
    <property type="project" value="InterPro"/>
</dbReference>
<dbReference type="AlphaFoldDB" id="A0A5C6B4F1"/>
<dbReference type="GO" id="GO:0005524">
    <property type="term" value="F:ATP binding"/>
    <property type="evidence" value="ECO:0007669"/>
    <property type="project" value="UniProtKB-KW"/>
</dbReference>
<dbReference type="SMART" id="SM00065">
    <property type="entry name" value="GAF"/>
    <property type="match status" value="1"/>
</dbReference>
<dbReference type="InterPro" id="IPR025662">
    <property type="entry name" value="Sigma_54_int_dom_ATP-bd_1"/>
</dbReference>
<evidence type="ECO:0000256" key="5">
    <source>
        <dbReference type="ARBA" id="ARBA00023163"/>
    </source>
</evidence>
<keyword evidence="4" id="KW-0238">DNA-binding</keyword>
<reference evidence="7 8" key="1">
    <citation type="submission" date="2019-02" db="EMBL/GenBank/DDBJ databases">
        <title>Deep-cultivation of Planctomycetes and their phenomic and genomic characterization uncovers novel biology.</title>
        <authorList>
            <person name="Wiegand S."/>
            <person name="Jogler M."/>
            <person name="Boedeker C."/>
            <person name="Pinto D."/>
            <person name="Vollmers J."/>
            <person name="Rivas-Marin E."/>
            <person name="Kohn T."/>
            <person name="Peeters S.H."/>
            <person name="Heuer A."/>
            <person name="Rast P."/>
            <person name="Oberbeckmann S."/>
            <person name="Bunk B."/>
            <person name="Jeske O."/>
            <person name="Meyerdierks A."/>
            <person name="Storesund J.E."/>
            <person name="Kallscheuer N."/>
            <person name="Luecker S."/>
            <person name="Lage O.M."/>
            <person name="Pohl T."/>
            <person name="Merkel B.J."/>
            <person name="Hornburger P."/>
            <person name="Mueller R.-W."/>
            <person name="Bruemmer F."/>
            <person name="Labrenz M."/>
            <person name="Spormann A.M."/>
            <person name="Op Den Camp H."/>
            <person name="Overmann J."/>
            <person name="Amann R."/>
            <person name="Jetten M.S.M."/>
            <person name="Mascher T."/>
            <person name="Medema M.H."/>
            <person name="Devos D.P."/>
            <person name="Kaster A.-K."/>
            <person name="Ovreas L."/>
            <person name="Rohde M."/>
            <person name="Galperin M.Y."/>
            <person name="Jogler C."/>
        </authorList>
    </citation>
    <scope>NUCLEOTIDE SEQUENCE [LARGE SCALE GENOMIC DNA]</scope>
    <source>
        <strain evidence="7 8">CA54</strain>
    </source>
</reference>
<dbReference type="GO" id="GO:0043565">
    <property type="term" value="F:sequence-specific DNA binding"/>
    <property type="evidence" value="ECO:0007669"/>
    <property type="project" value="InterPro"/>
</dbReference>
<dbReference type="PANTHER" id="PTHR32071:SF57">
    <property type="entry name" value="C4-DICARBOXYLATE TRANSPORT TRANSCRIPTIONAL REGULATORY PROTEIN DCTD"/>
    <property type="match status" value="1"/>
</dbReference>
<gene>
    <name evidence="7" type="primary">vnfA</name>
    <name evidence="7" type="ORF">CA54_54480</name>
</gene>
<evidence type="ECO:0000313" key="8">
    <source>
        <dbReference type="Proteomes" id="UP000320735"/>
    </source>
</evidence>
<protein>
    <submittedName>
        <fullName evidence="7">Nitrogen fixation protein VnfA</fullName>
    </submittedName>
</protein>
<keyword evidence="5" id="KW-0804">Transcription</keyword>
<dbReference type="Pfam" id="PF02954">
    <property type="entry name" value="HTH_8"/>
    <property type="match status" value="1"/>
</dbReference>
<proteinExistence type="predicted"/>
<dbReference type="OrthoDB" id="9761019at2"/>
<dbReference type="InterPro" id="IPR058031">
    <property type="entry name" value="AAA_lid_NorR"/>
</dbReference>
<dbReference type="PROSITE" id="PS00675">
    <property type="entry name" value="SIGMA54_INTERACT_1"/>
    <property type="match status" value="1"/>
</dbReference>
<keyword evidence="2" id="KW-0067">ATP-binding</keyword>
<dbReference type="Gene3D" id="3.40.50.300">
    <property type="entry name" value="P-loop containing nucleotide triphosphate hydrolases"/>
    <property type="match status" value="1"/>
</dbReference>
<dbReference type="PRINTS" id="PR01590">
    <property type="entry name" value="HTHFIS"/>
</dbReference>
<dbReference type="PROSITE" id="PS50045">
    <property type="entry name" value="SIGMA54_INTERACT_4"/>
    <property type="match status" value="1"/>
</dbReference>
<dbReference type="RefSeq" id="WP_146373865.1">
    <property type="nucleotide sequence ID" value="NZ_SJPP01000003.1"/>
</dbReference>
<keyword evidence="8" id="KW-1185">Reference proteome</keyword>
<dbReference type="SUPFAM" id="SSF52540">
    <property type="entry name" value="P-loop containing nucleoside triphosphate hydrolases"/>
    <property type="match status" value="1"/>
</dbReference>
<dbReference type="SMART" id="SM00382">
    <property type="entry name" value="AAA"/>
    <property type="match status" value="1"/>
</dbReference>
<dbReference type="Gene3D" id="1.10.8.60">
    <property type="match status" value="1"/>
</dbReference>
<dbReference type="PANTHER" id="PTHR32071">
    <property type="entry name" value="TRANSCRIPTIONAL REGULATORY PROTEIN"/>
    <property type="match status" value="1"/>
</dbReference>
<name>A0A5C6B4F1_9PLAN</name>
<dbReference type="InterPro" id="IPR002078">
    <property type="entry name" value="Sigma_54_int"/>
</dbReference>
<dbReference type="InterPro" id="IPR027417">
    <property type="entry name" value="P-loop_NTPase"/>
</dbReference>
<dbReference type="InterPro" id="IPR025943">
    <property type="entry name" value="Sigma_54_int_dom_ATP-bd_2"/>
</dbReference>
<dbReference type="Pfam" id="PF01590">
    <property type="entry name" value="GAF"/>
    <property type="match status" value="1"/>
</dbReference>
<evidence type="ECO:0000256" key="4">
    <source>
        <dbReference type="ARBA" id="ARBA00023125"/>
    </source>
</evidence>
<dbReference type="InterPro" id="IPR009057">
    <property type="entry name" value="Homeodomain-like_sf"/>
</dbReference>
<dbReference type="SUPFAM" id="SSF46689">
    <property type="entry name" value="Homeodomain-like"/>
    <property type="match status" value="1"/>
</dbReference>
<keyword evidence="3" id="KW-0805">Transcription regulation</keyword>
<accession>A0A5C6B4F1</accession>
<evidence type="ECO:0000256" key="2">
    <source>
        <dbReference type="ARBA" id="ARBA00022840"/>
    </source>
</evidence>
<feature type="domain" description="Sigma-54 factor interaction" evidence="6">
    <location>
        <begin position="340"/>
        <end position="569"/>
    </location>
</feature>
<dbReference type="Pfam" id="PF00158">
    <property type="entry name" value="Sigma54_activat"/>
    <property type="match status" value="1"/>
</dbReference>
<dbReference type="SUPFAM" id="SSF55781">
    <property type="entry name" value="GAF domain-like"/>
    <property type="match status" value="1"/>
</dbReference>